<name>A0A9P1DUE6_9DINO</name>
<accession>A0A9P1DUE6</accession>
<comment type="caution">
    <text evidence="2">The sequence shown here is derived from an EMBL/GenBank/DDBJ whole genome shotgun (WGS) entry which is preliminary data.</text>
</comment>
<evidence type="ECO:0000313" key="2">
    <source>
        <dbReference type="EMBL" id="CAI4015870.1"/>
    </source>
</evidence>
<protein>
    <submittedName>
        <fullName evidence="2">Uncharacterized protein</fullName>
    </submittedName>
</protein>
<dbReference type="EMBL" id="CAMXCT010006603">
    <property type="protein sequence ID" value="CAI4016809.1"/>
    <property type="molecule type" value="Genomic_DNA"/>
</dbReference>
<dbReference type="AlphaFoldDB" id="A0A9P1DUE6"/>
<dbReference type="EMBL" id="CAMXCT030002142">
    <property type="protein sequence ID" value="CAL4783287.1"/>
    <property type="molecule type" value="Genomic_DNA"/>
</dbReference>
<dbReference type="InterPro" id="IPR040521">
    <property type="entry name" value="KDZ"/>
</dbReference>
<dbReference type="EMBL" id="CAMXCT010006556">
    <property type="protein sequence ID" value="CAI4015870.1"/>
    <property type="molecule type" value="Genomic_DNA"/>
</dbReference>
<dbReference type="EMBL" id="CAMXCT030006556">
    <property type="protein sequence ID" value="CAL4803182.1"/>
    <property type="molecule type" value="Genomic_DNA"/>
</dbReference>
<reference evidence="4" key="2">
    <citation type="submission" date="2024-04" db="EMBL/GenBank/DDBJ databases">
        <authorList>
            <person name="Chen Y."/>
            <person name="Shah S."/>
            <person name="Dougan E. K."/>
            <person name="Thang M."/>
            <person name="Chan C."/>
        </authorList>
    </citation>
    <scope>NUCLEOTIDE SEQUENCE [LARGE SCALE GENOMIC DNA]</scope>
</reference>
<dbReference type="EMBL" id="CAMXCT010002142">
    <property type="protein sequence ID" value="CAI3995975.1"/>
    <property type="molecule type" value="Genomic_DNA"/>
</dbReference>
<sequence length="592" mass="68138">MEVLCSSRWCCPVCESPLQQRRPRQRGAVQCQLIAEPETLHAWHVSKICSTCPLVRKFWCGFQEILINGKWVKQVDNPHPLYFFVSKKLGVAGSWLRRWRYRMYLHRASFLHEGVLLRLLDPTVQAQVRLQLARAWGREILWRRSADAEPVVRERLASQLLALPLEKLLEVNWSWYEPMMFQRRWTQLLTSGDRLDICAIDGNAQLHRRTCGQPHAEVVYYPAIEKFLLRACSRSPHGRETLCPFHASQRDSLLQANPGEGEVASHRLKRALYAESDVCYLEVKMDGFAGWQPAETVNQTVLNRYFAKLADGTIRRRRQRREEVRSQKWRGFRPRSRKYLAPWSSEQARAESSCQTHKEGEQHVAAASKSAGFLLAVSSGGMIVDIQELVCAESLSQRYCFLSTLATRWPQLAIICHDDACHLKLFALQHRRSTAVAERLAAMDYIVDRFHAPGHCGEYCAQHCLPTIEDNKRLLGTFPTEIAEIVNSEMTPLGHTIHHMGKFFAQLVVSECTDVHNLSRLLALRDKQRADAKKRGRGTIQPSLRPFVFELLMNSSMHTVSGKQYRQPYERKGNIRIPARVLCACRRFPSKF</sequence>
<proteinExistence type="predicted"/>
<dbReference type="Pfam" id="PF18758">
    <property type="entry name" value="KDZ"/>
    <property type="match status" value="1"/>
</dbReference>
<evidence type="ECO:0000313" key="4">
    <source>
        <dbReference type="EMBL" id="CAL1149350.1"/>
    </source>
</evidence>
<evidence type="ECO:0000313" key="3">
    <source>
        <dbReference type="EMBL" id="CAI4016809.1"/>
    </source>
</evidence>
<dbReference type="OrthoDB" id="406755at2759"/>
<organism evidence="2">
    <name type="scientific">Cladocopium goreaui</name>
    <dbReference type="NCBI Taxonomy" id="2562237"/>
    <lineage>
        <taxon>Eukaryota</taxon>
        <taxon>Sar</taxon>
        <taxon>Alveolata</taxon>
        <taxon>Dinophyceae</taxon>
        <taxon>Suessiales</taxon>
        <taxon>Symbiodiniaceae</taxon>
        <taxon>Cladocopium</taxon>
    </lineage>
</organism>
<dbReference type="EMBL" id="CAMXCT020006603">
    <property type="protein sequence ID" value="CAL1170184.1"/>
    <property type="molecule type" value="Genomic_DNA"/>
</dbReference>
<keyword evidence="5" id="KW-1185">Reference proteome</keyword>
<dbReference type="EMBL" id="CAMXCT020002142">
    <property type="protein sequence ID" value="CAL1149350.1"/>
    <property type="molecule type" value="Genomic_DNA"/>
</dbReference>
<reference evidence="2" key="1">
    <citation type="submission" date="2022-10" db="EMBL/GenBank/DDBJ databases">
        <authorList>
            <person name="Chen Y."/>
            <person name="Dougan E. K."/>
            <person name="Chan C."/>
            <person name="Rhodes N."/>
            <person name="Thang M."/>
        </authorList>
    </citation>
    <scope>NUCLEOTIDE SEQUENCE</scope>
</reference>
<dbReference type="EMBL" id="CAMXCT020006556">
    <property type="protein sequence ID" value="CAL1169245.1"/>
    <property type="molecule type" value="Genomic_DNA"/>
</dbReference>
<gene>
    <name evidence="1" type="ORF">C1SCF055_LOCUS22492</name>
    <name evidence="2" type="ORF">C1SCF055_LOCUS40671</name>
    <name evidence="3" type="ORF">C1SCF055_LOCUS41508</name>
</gene>
<evidence type="ECO:0000313" key="5">
    <source>
        <dbReference type="Proteomes" id="UP001152797"/>
    </source>
</evidence>
<dbReference type="Proteomes" id="UP001152797">
    <property type="component" value="Unassembled WGS sequence"/>
</dbReference>
<evidence type="ECO:0000313" key="1">
    <source>
        <dbReference type="EMBL" id="CAI3995975.1"/>
    </source>
</evidence>
<dbReference type="EMBL" id="CAMXCT030006603">
    <property type="protein sequence ID" value="CAL4804121.1"/>
    <property type="molecule type" value="Genomic_DNA"/>
</dbReference>